<dbReference type="PANTHER" id="PTHR43875:SF3">
    <property type="entry name" value="MALTOSE_MALTODEXTRIN IMPORT ATP-BINDING PROTEIN MALK"/>
    <property type="match status" value="1"/>
</dbReference>
<dbReference type="Gene3D" id="3.40.50.300">
    <property type="entry name" value="P-loop containing nucleotide triphosphate hydrolases"/>
    <property type="match status" value="1"/>
</dbReference>
<keyword evidence="8" id="KW-1185">Reference proteome</keyword>
<dbReference type="InterPro" id="IPR013611">
    <property type="entry name" value="Transp-assoc_OB_typ2"/>
</dbReference>
<accession>A0A178HYH4</accession>
<dbReference type="SUPFAM" id="SSF52540">
    <property type="entry name" value="P-loop containing nucleoside triphosphate hydrolases"/>
    <property type="match status" value="1"/>
</dbReference>
<proteinExistence type="inferred from homology"/>
<evidence type="ECO:0000256" key="5">
    <source>
        <dbReference type="ARBA" id="ARBA00022840"/>
    </source>
</evidence>
<gene>
    <name evidence="7" type="ORF">A3840_10745</name>
</gene>
<dbReference type="PANTHER" id="PTHR43875">
    <property type="entry name" value="MALTODEXTRIN IMPORT ATP-BINDING PROTEIN MSMX"/>
    <property type="match status" value="1"/>
</dbReference>
<dbReference type="PROSITE" id="PS00211">
    <property type="entry name" value="ABC_TRANSPORTER_1"/>
    <property type="match status" value="1"/>
</dbReference>
<feature type="domain" description="ABC transporter" evidence="6">
    <location>
        <begin position="4"/>
        <end position="234"/>
    </location>
</feature>
<dbReference type="GO" id="GO:0016887">
    <property type="term" value="F:ATP hydrolysis activity"/>
    <property type="evidence" value="ECO:0007669"/>
    <property type="project" value="InterPro"/>
</dbReference>
<dbReference type="Pfam" id="PF08402">
    <property type="entry name" value="TOBE_2"/>
    <property type="match status" value="1"/>
</dbReference>
<evidence type="ECO:0000313" key="7">
    <source>
        <dbReference type="EMBL" id="OAM77104.1"/>
    </source>
</evidence>
<dbReference type="CDD" id="cd03301">
    <property type="entry name" value="ABC_MalK_N"/>
    <property type="match status" value="1"/>
</dbReference>
<dbReference type="PROSITE" id="PS50893">
    <property type="entry name" value="ABC_TRANSPORTER_2"/>
    <property type="match status" value="1"/>
</dbReference>
<keyword evidence="4" id="KW-0547">Nucleotide-binding</keyword>
<dbReference type="GO" id="GO:0005524">
    <property type="term" value="F:ATP binding"/>
    <property type="evidence" value="ECO:0007669"/>
    <property type="project" value="UniProtKB-KW"/>
</dbReference>
<dbReference type="FunFam" id="3.40.50.300:FF:000042">
    <property type="entry name" value="Maltose/maltodextrin ABC transporter, ATP-binding protein"/>
    <property type="match status" value="1"/>
</dbReference>
<dbReference type="InterPro" id="IPR008995">
    <property type="entry name" value="Mo/tungstate-bd_C_term_dom"/>
</dbReference>
<dbReference type="AlphaFoldDB" id="A0A178HYH4"/>
<dbReference type="GO" id="GO:0015423">
    <property type="term" value="F:ABC-type maltose transporter activity"/>
    <property type="evidence" value="ECO:0007669"/>
    <property type="project" value="TreeGrafter"/>
</dbReference>
<evidence type="ECO:0000256" key="4">
    <source>
        <dbReference type="ARBA" id="ARBA00022741"/>
    </source>
</evidence>
<dbReference type="OrthoDB" id="7325173at2"/>
<evidence type="ECO:0000256" key="3">
    <source>
        <dbReference type="ARBA" id="ARBA00022448"/>
    </source>
</evidence>
<dbReference type="NCBIfam" id="NF008653">
    <property type="entry name" value="PRK11650.1"/>
    <property type="match status" value="1"/>
</dbReference>
<dbReference type="InterPro" id="IPR012340">
    <property type="entry name" value="NA-bd_OB-fold"/>
</dbReference>
<evidence type="ECO:0000256" key="2">
    <source>
        <dbReference type="ARBA" id="ARBA00005417"/>
    </source>
</evidence>
<keyword evidence="3" id="KW-0813">Transport</keyword>
<dbReference type="SUPFAM" id="SSF50331">
    <property type="entry name" value="MOP-like"/>
    <property type="match status" value="1"/>
</dbReference>
<protein>
    <submittedName>
        <fullName evidence="7">ABC transporter ATP-binding protein</fullName>
    </submittedName>
</protein>
<organism evidence="7 8">
    <name type="scientific">Devosia elaeis</name>
    <dbReference type="NCBI Taxonomy" id="1770058"/>
    <lineage>
        <taxon>Bacteria</taxon>
        <taxon>Pseudomonadati</taxon>
        <taxon>Pseudomonadota</taxon>
        <taxon>Alphaproteobacteria</taxon>
        <taxon>Hyphomicrobiales</taxon>
        <taxon>Devosiaceae</taxon>
        <taxon>Devosia</taxon>
    </lineage>
</organism>
<keyword evidence="5 7" id="KW-0067">ATP-binding</keyword>
<dbReference type="SMART" id="SM00382">
    <property type="entry name" value="AAA"/>
    <property type="match status" value="1"/>
</dbReference>
<dbReference type="InterPro" id="IPR003593">
    <property type="entry name" value="AAA+_ATPase"/>
</dbReference>
<comment type="similarity">
    <text evidence="2">Belongs to the ABC transporter superfamily.</text>
</comment>
<dbReference type="RefSeq" id="WP_067456101.1">
    <property type="nucleotide sequence ID" value="NZ_LVVY01000086.1"/>
</dbReference>
<sequence length="357" mass="38139">MAGLTLRSVRKNYGEVPVIKGVDLDIAHGEFVVFVGPSGCGKSTLLRMIAGLEDISDGQIGIGDRVVNDVEPRDRGVAMVFQSYALYPHMSVYDNVGFGLKLAGTPRDIRDRKIREAAKVLQMEHLLDRRPAQLSGGQRQRVAIGRAIVRQPDVFLFDEPLSNLDAALRGDMRMELARLHRDLDATMIYVTHDQVEAMTLADKIVVLDAGIVQQVGSPLDLYNRPANLFVAGFIGAPKMNLVSARVAAVDDSGLTLASDALAAPVVLPGGIAAANGDGVTLGIRPHDLQVESNGPFRGQVQLVERLGNETIIRIALSDGVEITAALPGQGAFAIGSTIALGLRPEAAHIFDASGMRL</sequence>
<dbReference type="Pfam" id="PF00005">
    <property type="entry name" value="ABC_tran"/>
    <property type="match status" value="1"/>
</dbReference>
<dbReference type="Gene3D" id="2.40.50.140">
    <property type="entry name" value="Nucleic acid-binding proteins"/>
    <property type="match status" value="1"/>
</dbReference>
<dbReference type="STRING" id="1770058.A3840_10745"/>
<evidence type="ECO:0000256" key="1">
    <source>
        <dbReference type="ARBA" id="ARBA00004417"/>
    </source>
</evidence>
<dbReference type="Proteomes" id="UP000078389">
    <property type="component" value="Unassembled WGS sequence"/>
</dbReference>
<comment type="caution">
    <text evidence="7">The sequence shown here is derived from an EMBL/GenBank/DDBJ whole genome shotgun (WGS) entry which is preliminary data.</text>
</comment>
<dbReference type="GO" id="GO:0055052">
    <property type="term" value="C:ATP-binding cassette (ABC) transporter complex, substrate-binding subunit-containing"/>
    <property type="evidence" value="ECO:0007669"/>
    <property type="project" value="TreeGrafter"/>
</dbReference>
<comment type="subcellular location">
    <subcellularLocation>
        <location evidence="1">Cell inner membrane</location>
        <topology evidence="1">Peripheral membrane protein</topology>
    </subcellularLocation>
</comment>
<evidence type="ECO:0000259" key="6">
    <source>
        <dbReference type="PROSITE" id="PS50893"/>
    </source>
</evidence>
<name>A0A178HYH4_9HYPH</name>
<dbReference type="InterPro" id="IPR015855">
    <property type="entry name" value="ABC_transpr_MalK-like"/>
</dbReference>
<dbReference type="InterPro" id="IPR047641">
    <property type="entry name" value="ABC_transpr_MalK/UgpC-like"/>
</dbReference>
<dbReference type="InterPro" id="IPR027417">
    <property type="entry name" value="P-loop_NTPase"/>
</dbReference>
<dbReference type="InterPro" id="IPR003439">
    <property type="entry name" value="ABC_transporter-like_ATP-bd"/>
</dbReference>
<dbReference type="Gene3D" id="2.40.50.100">
    <property type="match status" value="1"/>
</dbReference>
<dbReference type="EMBL" id="LVVY01000086">
    <property type="protein sequence ID" value="OAM77104.1"/>
    <property type="molecule type" value="Genomic_DNA"/>
</dbReference>
<reference evidence="7 8" key="1">
    <citation type="submission" date="2016-03" db="EMBL/GenBank/DDBJ databases">
        <title>Genome sequencing of Devosia sp. S37.</title>
        <authorList>
            <person name="Mohd Nor M."/>
        </authorList>
    </citation>
    <scope>NUCLEOTIDE SEQUENCE [LARGE SCALE GENOMIC DNA]</scope>
    <source>
        <strain evidence="7 8">S37</strain>
    </source>
</reference>
<dbReference type="GO" id="GO:1990060">
    <property type="term" value="C:maltose transport complex"/>
    <property type="evidence" value="ECO:0007669"/>
    <property type="project" value="TreeGrafter"/>
</dbReference>
<dbReference type="InterPro" id="IPR017871">
    <property type="entry name" value="ABC_transporter-like_CS"/>
</dbReference>
<evidence type="ECO:0000313" key="8">
    <source>
        <dbReference type="Proteomes" id="UP000078389"/>
    </source>
</evidence>